<dbReference type="FunFam" id="3.40.50.720:FF:000264">
    <property type="entry name" value="4-hydroxy-tetrahydrodipicolinate reductase 2 chloroplastic"/>
    <property type="match status" value="1"/>
</dbReference>
<evidence type="ECO:0000259" key="3">
    <source>
        <dbReference type="Pfam" id="PF01113"/>
    </source>
</evidence>
<dbReference type="InterPro" id="IPR023940">
    <property type="entry name" value="DHDPR_bac"/>
</dbReference>
<dbReference type="PANTHER" id="PTHR20836:SF0">
    <property type="entry name" value="4-HYDROXY-TETRAHYDRODIPICOLINATE REDUCTASE 1, CHLOROPLASTIC-RELATED"/>
    <property type="match status" value="1"/>
</dbReference>
<dbReference type="InterPro" id="IPR000846">
    <property type="entry name" value="DapB_N"/>
</dbReference>
<keyword evidence="1" id="KW-0521">NADP</keyword>
<keyword evidence="5" id="KW-1185">Reference proteome</keyword>
<gene>
    <name evidence="4" type="ORF">COCNU_09G004290</name>
</gene>
<dbReference type="GO" id="GO:0009570">
    <property type="term" value="C:chloroplast stroma"/>
    <property type="evidence" value="ECO:0007669"/>
    <property type="project" value="TreeGrafter"/>
</dbReference>
<dbReference type="GO" id="GO:0008839">
    <property type="term" value="F:4-hydroxy-tetrahydrodipicolinate reductase"/>
    <property type="evidence" value="ECO:0007669"/>
    <property type="project" value="InterPro"/>
</dbReference>
<sequence length="269" mass="29098">MISNKGSHPVSYLVCLFETPTFVPVNGCTGKMGKAVAEAAVSAGLELVPVSFSGREKSGRTVQVGSTEIQIHGPSERENILSSMFEKFPNLVVVDYTVPDAVNGNAELYCKVGVPFVMGTTGGDREVLYRTVQDANVYAVISPQMGKQVMESHQVSKLDISGTAKAVISCFRKLGVSFSLDQDVDSCAWKKLDDPSWVKLQHDYKVAGESILALEEQRQVSGYTVGGTGNFLECVGSLWILLLFPKETAVRPSSLWTRSLGRLIASKSP</sequence>
<dbReference type="CDD" id="cd02274">
    <property type="entry name" value="DHDPR_N"/>
    <property type="match status" value="1"/>
</dbReference>
<evidence type="ECO:0000256" key="2">
    <source>
        <dbReference type="ARBA" id="ARBA00023002"/>
    </source>
</evidence>
<keyword evidence="2" id="KW-0560">Oxidoreductase</keyword>
<evidence type="ECO:0000256" key="1">
    <source>
        <dbReference type="ARBA" id="ARBA00022857"/>
    </source>
</evidence>
<comment type="caution">
    <text evidence="4">The sequence shown here is derived from an EMBL/GenBank/DDBJ whole genome shotgun (WGS) entry which is preliminary data.</text>
</comment>
<dbReference type="AlphaFoldDB" id="A0A8K0IK54"/>
<accession>A0A8K0IK54</accession>
<dbReference type="InterPro" id="IPR036291">
    <property type="entry name" value="NAD(P)-bd_dom_sf"/>
</dbReference>
<feature type="domain" description="Dihydrodipicolinate reductase N-terminal" evidence="3">
    <location>
        <begin position="23"/>
        <end position="145"/>
    </location>
</feature>
<dbReference type="GO" id="GO:0019877">
    <property type="term" value="P:diaminopimelate biosynthetic process"/>
    <property type="evidence" value="ECO:0007669"/>
    <property type="project" value="TreeGrafter"/>
</dbReference>
<reference evidence="4" key="2">
    <citation type="submission" date="2019-07" db="EMBL/GenBank/DDBJ databases">
        <authorList>
            <person name="Yang Y."/>
            <person name="Bocs S."/>
            <person name="Baudouin L."/>
        </authorList>
    </citation>
    <scope>NUCLEOTIDE SEQUENCE</scope>
    <source>
        <tissue evidence="4">Spear leaf of Hainan Tall coconut</tissue>
    </source>
</reference>
<dbReference type="Gene3D" id="3.40.50.720">
    <property type="entry name" value="NAD(P)-binding Rossmann-like Domain"/>
    <property type="match status" value="1"/>
</dbReference>
<protein>
    <recommendedName>
        <fullName evidence="3">Dihydrodipicolinate reductase N-terminal domain-containing protein</fullName>
    </recommendedName>
</protein>
<dbReference type="Proteomes" id="UP000797356">
    <property type="component" value="Chromosome 9"/>
</dbReference>
<dbReference type="GO" id="GO:0009089">
    <property type="term" value="P:lysine biosynthetic process via diaminopimelate"/>
    <property type="evidence" value="ECO:0007669"/>
    <property type="project" value="InterPro"/>
</dbReference>
<dbReference type="EMBL" id="CM017880">
    <property type="protein sequence ID" value="KAG1360966.1"/>
    <property type="molecule type" value="Genomic_DNA"/>
</dbReference>
<dbReference type="Pfam" id="PF01113">
    <property type="entry name" value="DapB_N"/>
    <property type="match status" value="1"/>
</dbReference>
<reference evidence="4" key="1">
    <citation type="journal article" date="2017" name="Gigascience">
        <title>The genome draft of coconut (Cocos nucifera).</title>
        <authorList>
            <person name="Xiao Y."/>
            <person name="Xu P."/>
            <person name="Fan H."/>
            <person name="Baudouin L."/>
            <person name="Xia W."/>
            <person name="Bocs S."/>
            <person name="Xu J."/>
            <person name="Li Q."/>
            <person name="Guo A."/>
            <person name="Zhou L."/>
            <person name="Li J."/>
            <person name="Wu Y."/>
            <person name="Ma Z."/>
            <person name="Armero A."/>
            <person name="Issali A.E."/>
            <person name="Liu N."/>
            <person name="Peng M."/>
            <person name="Yang Y."/>
        </authorList>
    </citation>
    <scope>NUCLEOTIDE SEQUENCE</scope>
    <source>
        <tissue evidence="4">Spear leaf of Hainan Tall coconut</tissue>
    </source>
</reference>
<name>A0A8K0IK54_COCNU</name>
<evidence type="ECO:0000313" key="5">
    <source>
        <dbReference type="Proteomes" id="UP000797356"/>
    </source>
</evidence>
<proteinExistence type="predicted"/>
<evidence type="ECO:0000313" key="4">
    <source>
        <dbReference type="EMBL" id="KAG1360966.1"/>
    </source>
</evidence>
<dbReference type="PANTHER" id="PTHR20836">
    <property type="entry name" value="DIHYDRODIPICOLINATE REDUCTASE"/>
    <property type="match status" value="1"/>
</dbReference>
<dbReference type="SUPFAM" id="SSF51735">
    <property type="entry name" value="NAD(P)-binding Rossmann-fold domains"/>
    <property type="match status" value="1"/>
</dbReference>
<organism evidence="4 5">
    <name type="scientific">Cocos nucifera</name>
    <name type="common">Coconut palm</name>
    <dbReference type="NCBI Taxonomy" id="13894"/>
    <lineage>
        <taxon>Eukaryota</taxon>
        <taxon>Viridiplantae</taxon>
        <taxon>Streptophyta</taxon>
        <taxon>Embryophyta</taxon>
        <taxon>Tracheophyta</taxon>
        <taxon>Spermatophyta</taxon>
        <taxon>Magnoliopsida</taxon>
        <taxon>Liliopsida</taxon>
        <taxon>Arecaceae</taxon>
        <taxon>Arecoideae</taxon>
        <taxon>Cocoseae</taxon>
        <taxon>Attaleinae</taxon>
        <taxon>Cocos</taxon>
    </lineage>
</organism>
<dbReference type="OrthoDB" id="10259487at2759"/>